<dbReference type="Gene3D" id="3.40.50.300">
    <property type="entry name" value="P-loop containing nucleotide triphosphate hydrolases"/>
    <property type="match status" value="2"/>
</dbReference>
<proteinExistence type="predicted"/>
<keyword evidence="2" id="KW-1185">Reference proteome</keyword>
<dbReference type="EMBL" id="PDCK01000045">
    <property type="protein sequence ID" value="PRQ18284.1"/>
    <property type="molecule type" value="Genomic_DNA"/>
</dbReference>
<dbReference type="Proteomes" id="UP000238479">
    <property type="component" value="Chromosome 7"/>
</dbReference>
<dbReference type="PROSITE" id="PS51421">
    <property type="entry name" value="RAS"/>
    <property type="match status" value="1"/>
</dbReference>
<dbReference type="PRINTS" id="PR00449">
    <property type="entry name" value="RASTRNSFRMNG"/>
</dbReference>
<dbReference type="SMART" id="SM00174">
    <property type="entry name" value="RHO"/>
    <property type="match status" value="1"/>
</dbReference>
<dbReference type="PROSITE" id="PS51419">
    <property type="entry name" value="RAB"/>
    <property type="match status" value="1"/>
</dbReference>
<dbReference type="SUPFAM" id="SSF52540">
    <property type="entry name" value="P-loop containing nucleoside triphosphate hydrolases"/>
    <property type="match status" value="1"/>
</dbReference>
<accession>A0A2P6P8M8</accession>
<gene>
    <name evidence="1" type="ORF">RchiOBHm_Chr7g0204291</name>
</gene>
<evidence type="ECO:0000313" key="1">
    <source>
        <dbReference type="EMBL" id="PRQ18284.1"/>
    </source>
</evidence>
<dbReference type="InterPro" id="IPR027417">
    <property type="entry name" value="P-loop_NTPase"/>
</dbReference>
<dbReference type="GO" id="GO:0003924">
    <property type="term" value="F:GTPase activity"/>
    <property type="evidence" value="ECO:0007669"/>
    <property type="project" value="InterPro"/>
</dbReference>
<comment type="caution">
    <text evidence="1">The sequence shown here is derived from an EMBL/GenBank/DDBJ whole genome shotgun (WGS) entry which is preliminary data.</text>
</comment>
<keyword evidence="1" id="KW-0378">Hydrolase</keyword>
<dbReference type="STRING" id="74649.A0A2P6P8M8"/>
<dbReference type="InterPro" id="IPR001806">
    <property type="entry name" value="Small_GTPase"/>
</dbReference>
<dbReference type="SMART" id="SM00173">
    <property type="entry name" value="RAS"/>
    <property type="match status" value="1"/>
</dbReference>
<protein>
    <submittedName>
        <fullName evidence="1">Putative small GTPase superfamily, P-loop containing nucleoside triphosphate hydrolase</fullName>
    </submittedName>
</protein>
<dbReference type="Pfam" id="PF00071">
    <property type="entry name" value="Ras"/>
    <property type="match status" value="1"/>
</dbReference>
<dbReference type="Gramene" id="PRQ18284">
    <property type="protein sequence ID" value="PRQ18284"/>
    <property type="gene ID" value="RchiOBHm_Chr7g0204291"/>
</dbReference>
<name>A0A2P6P8M8_ROSCH</name>
<dbReference type="InterPro" id="IPR050209">
    <property type="entry name" value="Rab_GTPases_membrane_traffic"/>
</dbReference>
<dbReference type="PANTHER" id="PTHR47979">
    <property type="entry name" value="DRAB11-RELATED"/>
    <property type="match status" value="1"/>
</dbReference>
<organism evidence="1 2">
    <name type="scientific">Rosa chinensis</name>
    <name type="common">China rose</name>
    <dbReference type="NCBI Taxonomy" id="74649"/>
    <lineage>
        <taxon>Eukaryota</taxon>
        <taxon>Viridiplantae</taxon>
        <taxon>Streptophyta</taxon>
        <taxon>Embryophyta</taxon>
        <taxon>Tracheophyta</taxon>
        <taxon>Spermatophyta</taxon>
        <taxon>Magnoliopsida</taxon>
        <taxon>eudicotyledons</taxon>
        <taxon>Gunneridae</taxon>
        <taxon>Pentapetalae</taxon>
        <taxon>rosids</taxon>
        <taxon>fabids</taxon>
        <taxon>Rosales</taxon>
        <taxon>Rosaceae</taxon>
        <taxon>Rosoideae</taxon>
        <taxon>Rosoideae incertae sedis</taxon>
        <taxon>Rosa</taxon>
    </lineage>
</organism>
<dbReference type="SMART" id="SM00175">
    <property type="entry name" value="RAB"/>
    <property type="match status" value="1"/>
</dbReference>
<sequence>MSYAYLSKYIIIGDTGVGKSCLLLNFTDKRFRPEHDATIGVEFGTRMVTIEAAGALLVFDVTRRETFRNLTKWLEDTSQHANRNITIMLIGNKCDLARVVREEGEQFAKENGLLYLETSIFSKTAHNVGEAFIKTTAKTPGITIGHGLPEGPSGANDGVVARWGRCCS</sequence>
<reference evidence="1 2" key="1">
    <citation type="journal article" date="2018" name="Nat. Genet.">
        <title>The Rosa genome provides new insights in the design of modern roses.</title>
        <authorList>
            <person name="Bendahmane M."/>
        </authorList>
    </citation>
    <scope>NUCLEOTIDE SEQUENCE [LARGE SCALE GENOMIC DNA]</scope>
    <source>
        <strain evidence="2">cv. Old Blush</strain>
    </source>
</reference>
<dbReference type="GO" id="GO:0005525">
    <property type="term" value="F:GTP binding"/>
    <property type="evidence" value="ECO:0007669"/>
    <property type="project" value="InterPro"/>
</dbReference>
<dbReference type="AlphaFoldDB" id="A0A2P6P8M8"/>
<evidence type="ECO:0000313" key="2">
    <source>
        <dbReference type="Proteomes" id="UP000238479"/>
    </source>
</evidence>